<dbReference type="InterPro" id="IPR036388">
    <property type="entry name" value="WH-like_DNA-bd_sf"/>
</dbReference>
<dbReference type="PANTHER" id="PTHR30363">
    <property type="entry name" value="HTH-TYPE TRANSCRIPTIONAL REGULATOR SRLR-RELATED"/>
    <property type="match status" value="1"/>
</dbReference>
<dbReference type="PROSITE" id="PS00894">
    <property type="entry name" value="HTH_DEOR_1"/>
    <property type="match status" value="1"/>
</dbReference>
<dbReference type="PANTHER" id="PTHR30363:SF4">
    <property type="entry name" value="GLYCEROL-3-PHOSPHATE REGULON REPRESSOR"/>
    <property type="match status" value="1"/>
</dbReference>
<keyword evidence="3" id="KW-0238">DNA-binding</keyword>
<evidence type="ECO:0000256" key="2">
    <source>
        <dbReference type="ARBA" id="ARBA00023015"/>
    </source>
</evidence>
<dbReference type="PROSITE" id="PS51000">
    <property type="entry name" value="HTH_DEOR_2"/>
    <property type="match status" value="1"/>
</dbReference>
<dbReference type="InterPro" id="IPR037171">
    <property type="entry name" value="NagB/RpiA_transferase-like"/>
</dbReference>
<dbReference type="AlphaFoldDB" id="A0A7S9QCH6"/>
<keyword evidence="4" id="KW-0804">Transcription</keyword>
<dbReference type="SUPFAM" id="SSF100950">
    <property type="entry name" value="NagB/RpiA/CoA transferase-like"/>
    <property type="match status" value="1"/>
</dbReference>
<dbReference type="Pfam" id="PF08220">
    <property type="entry name" value="HTH_DeoR"/>
    <property type="match status" value="1"/>
</dbReference>
<dbReference type="InterPro" id="IPR018356">
    <property type="entry name" value="Tscrpt_reg_HTH_DeoR_CS"/>
</dbReference>
<keyword evidence="2" id="KW-0805">Transcription regulation</keyword>
<name>A0A7S9QCH6_9RHOB</name>
<dbReference type="EMBL" id="CP064942">
    <property type="protein sequence ID" value="QPH53106.1"/>
    <property type="molecule type" value="Genomic_DNA"/>
</dbReference>
<evidence type="ECO:0000256" key="4">
    <source>
        <dbReference type="ARBA" id="ARBA00023163"/>
    </source>
</evidence>
<protein>
    <submittedName>
        <fullName evidence="6">DeoR/GlpR transcriptional regulator</fullName>
    </submittedName>
</protein>
<dbReference type="RefSeq" id="WP_196102317.1">
    <property type="nucleotide sequence ID" value="NZ_CP064942.1"/>
</dbReference>
<dbReference type="Gene3D" id="3.30.750.70">
    <property type="entry name" value="4-hydroxybutyrate coenzyme like domains"/>
    <property type="match status" value="1"/>
</dbReference>
<evidence type="ECO:0000256" key="3">
    <source>
        <dbReference type="ARBA" id="ARBA00023125"/>
    </source>
</evidence>
<dbReference type="PRINTS" id="PR00037">
    <property type="entry name" value="HTHLACR"/>
</dbReference>
<dbReference type="GO" id="GO:0003677">
    <property type="term" value="F:DNA binding"/>
    <property type="evidence" value="ECO:0007669"/>
    <property type="project" value="UniProtKB-KW"/>
</dbReference>
<evidence type="ECO:0000259" key="5">
    <source>
        <dbReference type="PROSITE" id="PS51000"/>
    </source>
</evidence>
<dbReference type="GO" id="GO:0003700">
    <property type="term" value="F:DNA-binding transcription factor activity"/>
    <property type="evidence" value="ECO:0007669"/>
    <property type="project" value="InterPro"/>
</dbReference>
<dbReference type="SMART" id="SM00420">
    <property type="entry name" value="HTH_DEOR"/>
    <property type="match status" value="1"/>
</dbReference>
<evidence type="ECO:0000256" key="1">
    <source>
        <dbReference type="ARBA" id="ARBA00022491"/>
    </source>
</evidence>
<dbReference type="InterPro" id="IPR050313">
    <property type="entry name" value="Carb_Metab_HTH_regulators"/>
</dbReference>
<evidence type="ECO:0000313" key="7">
    <source>
        <dbReference type="Proteomes" id="UP000594800"/>
    </source>
</evidence>
<dbReference type="InterPro" id="IPR014036">
    <property type="entry name" value="DeoR-like_C"/>
</dbReference>
<feature type="domain" description="HTH deoR-type" evidence="5">
    <location>
        <begin position="3"/>
        <end position="58"/>
    </location>
</feature>
<dbReference type="Pfam" id="PF00455">
    <property type="entry name" value="DeoRC"/>
    <property type="match status" value="1"/>
</dbReference>
<dbReference type="InterPro" id="IPR036390">
    <property type="entry name" value="WH_DNA-bd_sf"/>
</dbReference>
<dbReference type="Proteomes" id="UP000594800">
    <property type="component" value="Chromosome"/>
</dbReference>
<accession>A0A7S9QCH6</accession>
<keyword evidence="7" id="KW-1185">Reference proteome</keyword>
<organism evidence="6 7">
    <name type="scientific">Pontivivens ytuae</name>
    <dbReference type="NCBI Taxonomy" id="2789856"/>
    <lineage>
        <taxon>Bacteria</taxon>
        <taxon>Pseudomonadati</taxon>
        <taxon>Pseudomonadota</taxon>
        <taxon>Alphaproteobacteria</taxon>
        <taxon>Rhodobacterales</taxon>
        <taxon>Paracoccaceae</taxon>
        <taxon>Pontivivens</taxon>
    </lineage>
</organism>
<dbReference type="SUPFAM" id="SSF46785">
    <property type="entry name" value="Winged helix' DNA-binding domain"/>
    <property type="match status" value="1"/>
</dbReference>
<reference evidence="6 7" key="1">
    <citation type="submission" date="2020-11" db="EMBL/GenBank/DDBJ databases">
        <title>Description of Pontivivens ytuae sp. nov. isolated from deep sea sediment of Mariana Trench.</title>
        <authorList>
            <person name="Wang Z."/>
            <person name="Sun Q.-L."/>
            <person name="Xu X.-D."/>
            <person name="Tang Y.-Z."/>
            <person name="Zhang J."/>
        </authorList>
    </citation>
    <scope>NUCLEOTIDE SEQUENCE [LARGE SCALE GENOMIC DNA]</scope>
    <source>
        <strain evidence="6 7">MT2928</strain>
    </source>
</reference>
<proteinExistence type="predicted"/>
<gene>
    <name evidence="6" type="ORF">I0K15_15050</name>
</gene>
<dbReference type="SMART" id="SM01134">
    <property type="entry name" value="DeoRC"/>
    <property type="match status" value="1"/>
</dbReference>
<dbReference type="InterPro" id="IPR001034">
    <property type="entry name" value="DeoR_HTH"/>
</dbReference>
<keyword evidence="1" id="KW-0678">Repressor</keyword>
<dbReference type="KEGG" id="poz:I0K15_15050"/>
<sequence>MDIATRQSRIFAMLNASGRVAVASLSDQFGTSEQTIRKDLRTLERAGKAVRVHGGAVRAPAVDYIDYEHRKLIAAPQKAAIGRICARLIPDGATVFINAGTTTEQAALALRDHAGLRVITDNVGLSDKLRAFPGVEVLIAGGRVRSSDGAIVGEQAVSFIRQFRVDFALIGAAAIEEDGALLDHDLREAQVATAIIETARHVILSADHTKFGRTAPVCIGQIGQMNSVVTDRTPPPAAAAICAAHDVRVLTP</sequence>
<evidence type="ECO:0000313" key="6">
    <source>
        <dbReference type="EMBL" id="QPH53106.1"/>
    </source>
</evidence>
<dbReference type="Gene3D" id="1.10.10.10">
    <property type="entry name" value="Winged helix-like DNA-binding domain superfamily/Winged helix DNA-binding domain"/>
    <property type="match status" value="1"/>
</dbReference>